<protein>
    <submittedName>
        <fullName evidence="1">Uncharacterized protein</fullName>
    </submittedName>
</protein>
<comment type="caution">
    <text evidence="1">The sequence shown here is derived from an EMBL/GenBank/DDBJ whole genome shotgun (WGS) entry which is preliminary data.</text>
</comment>
<accession>A0A4S5BGP8</accession>
<proteinExistence type="predicted"/>
<evidence type="ECO:0000313" key="2">
    <source>
        <dbReference type="Proteomes" id="UP000306236"/>
    </source>
</evidence>
<dbReference type="AlphaFoldDB" id="A0A4S5BGP8"/>
<sequence>MQRTDAASQQMVAQSAQRLLELIELIRHQQSHGVAREQFVLLQAMLQTCLAAQQVLAQHSLPGQASHLSQGHQL</sequence>
<reference evidence="1 2" key="1">
    <citation type="submission" date="2019-04" db="EMBL/GenBank/DDBJ databases">
        <title>Lampropedia sp YIM MLB12 draf genome.</title>
        <authorList>
            <person name="Wang Y.-X."/>
        </authorList>
    </citation>
    <scope>NUCLEOTIDE SEQUENCE [LARGE SCALE GENOMIC DNA]</scope>
    <source>
        <strain evidence="1 2">YIM MLB12</strain>
    </source>
</reference>
<dbReference type="RefSeq" id="WP_136407399.1">
    <property type="nucleotide sequence ID" value="NZ_JARXRQ010000006.1"/>
</dbReference>
<gene>
    <name evidence="1" type="ORF">E8K88_14520</name>
</gene>
<evidence type="ECO:0000313" key="1">
    <source>
        <dbReference type="EMBL" id="THJ31527.1"/>
    </source>
</evidence>
<organism evidence="1 2">
    <name type="scientific">Lampropedia aestuarii</name>
    <dbReference type="NCBI Taxonomy" id="2562762"/>
    <lineage>
        <taxon>Bacteria</taxon>
        <taxon>Pseudomonadati</taxon>
        <taxon>Pseudomonadota</taxon>
        <taxon>Betaproteobacteria</taxon>
        <taxon>Burkholderiales</taxon>
        <taxon>Comamonadaceae</taxon>
        <taxon>Lampropedia</taxon>
    </lineage>
</organism>
<dbReference type="Proteomes" id="UP000306236">
    <property type="component" value="Unassembled WGS sequence"/>
</dbReference>
<keyword evidence="2" id="KW-1185">Reference proteome</keyword>
<dbReference type="EMBL" id="SSWX01000022">
    <property type="protein sequence ID" value="THJ31527.1"/>
    <property type="molecule type" value="Genomic_DNA"/>
</dbReference>
<name>A0A4S5BGP8_9BURK</name>